<proteinExistence type="predicted"/>
<feature type="compositionally biased region" description="Basic and acidic residues" evidence="1">
    <location>
        <begin position="23"/>
        <end position="50"/>
    </location>
</feature>
<dbReference type="EMBL" id="JANEYF010004665">
    <property type="protein sequence ID" value="KAJ8930456.1"/>
    <property type="molecule type" value="Genomic_DNA"/>
</dbReference>
<feature type="region of interest" description="Disordered" evidence="1">
    <location>
        <begin position="1"/>
        <end position="50"/>
    </location>
</feature>
<protein>
    <submittedName>
        <fullName evidence="2">Uncharacterized protein</fullName>
    </submittedName>
</protein>
<sequence length="139" mass="16545">MLLGRKLRDVLPMKRDKLKPKTPHHEEIKQRQKTEQLKSKEQYDKRDRSKELPILNKNDWVWIKDMKRNGRGTNKPNSYLIKTDEGSLRRNRKFLIKLPENKEDSTTQLSNSMTFEKGDNQCNINDSEEVNANKYSDKN</sequence>
<dbReference type="PANTHER" id="PTHR33244">
    <property type="entry name" value="INTEGRASE CATALYTIC DOMAIN-CONTAINING PROTEIN-RELATED"/>
    <property type="match status" value="1"/>
</dbReference>
<dbReference type="Proteomes" id="UP001162156">
    <property type="component" value="Unassembled WGS sequence"/>
</dbReference>
<dbReference type="PANTHER" id="PTHR33244:SF3">
    <property type="entry name" value="PEPTIDASE A2 DOMAIN-CONTAINING PROTEIN"/>
    <property type="match status" value="1"/>
</dbReference>
<accession>A0AAV8WWA0</accession>
<organism evidence="2 3">
    <name type="scientific">Rhamnusium bicolor</name>
    <dbReference type="NCBI Taxonomy" id="1586634"/>
    <lineage>
        <taxon>Eukaryota</taxon>
        <taxon>Metazoa</taxon>
        <taxon>Ecdysozoa</taxon>
        <taxon>Arthropoda</taxon>
        <taxon>Hexapoda</taxon>
        <taxon>Insecta</taxon>
        <taxon>Pterygota</taxon>
        <taxon>Neoptera</taxon>
        <taxon>Endopterygota</taxon>
        <taxon>Coleoptera</taxon>
        <taxon>Polyphaga</taxon>
        <taxon>Cucujiformia</taxon>
        <taxon>Chrysomeloidea</taxon>
        <taxon>Cerambycidae</taxon>
        <taxon>Lepturinae</taxon>
        <taxon>Rhagiini</taxon>
        <taxon>Rhamnusium</taxon>
    </lineage>
</organism>
<comment type="caution">
    <text evidence="2">The sequence shown here is derived from an EMBL/GenBank/DDBJ whole genome shotgun (WGS) entry which is preliminary data.</text>
</comment>
<evidence type="ECO:0000256" key="1">
    <source>
        <dbReference type="SAM" id="MobiDB-lite"/>
    </source>
</evidence>
<evidence type="ECO:0000313" key="2">
    <source>
        <dbReference type="EMBL" id="KAJ8930456.1"/>
    </source>
</evidence>
<name>A0AAV8WWA0_9CUCU</name>
<reference evidence="2" key="1">
    <citation type="journal article" date="2023" name="Insect Mol. Biol.">
        <title>Genome sequencing provides insights into the evolution of gene families encoding plant cell wall-degrading enzymes in longhorned beetles.</title>
        <authorList>
            <person name="Shin N.R."/>
            <person name="Okamura Y."/>
            <person name="Kirsch R."/>
            <person name="Pauchet Y."/>
        </authorList>
    </citation>
    <scope>NUCLEOTIDE SEQUENCE</scope>
    <source>
        <strain evidence="2">RBIC_L_NR</strain>
    </source>
</reference>
<gene>
    <name evidence="2" type="ORF">NQ314_016738</name>
</gene>
<feature type="compositionally biased region" description="Polar residues" evidence="1">
    <location>
        <begin position="106"/>
        <end position="125"/>
    </location>
</feature>
<dbReference type="AlphaFoldDB" id="A0AAV8WWA0"/>
<feature type="region of interest" description="Disordered" evidence="1">
    <location>
        <begin position="100"/>
        <end position="139"/>
    </location>
</feature>
<feature type="compositionally biased region" description="Basic and acidic residues" evidence="1">
    <location>
        <begin position="1"/>
        <end position="15"/>
    </location>
</feature>
<keyword evidence="3" id="KW-1185">Reference proteome</keyword>
<evidence type="ECO:0000313" key="3">
    <source>
        <dbReference type="Proteomes" id="UP001162156"/>
    </source>
</evidence>